<protein>
    <submittedName>
        <fullName evidence="1">Uncharacterized protein</fullName>
    </submittedName>
</protein>
<evidence type="ECO:0000313" key="1">
    <source>
        <dbReference type="EMBL" id="KAL3619256.1"/>
    </source>
</evidence>
<comment type="caution">
    <text evidence="1">The sequence shown here is derived from an EMBL/GenBank/DDBJ whole genome shotgun (WGS) entry which is preliminary data.</text>
</comment>
<dbReference type="Proteomes" id="UP001632038">
    <property type="component" value="Unassembled WGS sequence"/>
</dbReference>
<reference evidence="2" key="1">
    <citation type="journal article" date="2024" name="IScience">
        <title>Strigolactones Initiate the Formation of Haustorium-like Structures in Castilleja.</title>
        <authorList>
            <person name="Buerger M."/>
            <person name="Peterson D."/>
            <person name="Chory J."/>
        </authorList>
    </citation>
    <scope>NUCLEOTIDE SEQUENCE [LARGE SCALE GENOMIC DNA]</scope>
</reference>
<name>A0ABD3BQI3_9LAMI</name>
<organism evidence="1 2">
    <name type="scientific">Castilleja foliolosa</name>
    <dbReference type="NCBI Taxonomy" id="1961234"/>
    <lineage>
        <taxon>Eukaryota</taxon>
        <taxon>Viridiplantae</taxon>
        <taxon>Streptophyta</taxon>
        <taxon>Embryophyta</taxon>
        <taxon>Tracheophyta</taxon>
        <taxon>Spermatophyta</taxon>
        <taxon>Magnoliopsida</taxon>
        <taxon>eudicotyledons</taxon>
        <taxon>Gunneridae</taxon>
        <taxon>Pentapetalae</taxon>
        <taxon>asterids</taxon>
        <taxon>lamiids</taxon>
        <taxon>Lamiales</taxon>
        <taxon>Orobanchaceae</taxon>
        <taxon>Pedicularideae</taxon>
        <taxon>Castillejinae</taxon>
        <taxon>Castilleja</taxon>
    </lineage>
</organism>
<proteinExistence type="predicted"/>
<dbReference type="EMBL" id="JAVIJP010000069">
    <property type="protein sequence ID" value="KAL3619256.1"/>
    <property type="molecule type" value="Genomic_DNA"/>
</dbReference>
<sequence length="106" mass="11668">MENSIGNSLTMPMEFSIGIADEHIPSVLPMENSIGNNLAVPMEISIGITDDLNPSVVPMEIIIGKDTKSDDVDKKYRWKIPSANSSKADGIHFKKADGIIRRQICR</sequence>
<dbReference type="AlphaFoldDB" id="A0ABD3BQI3"/>
<keyword evidence="2" id="KW-1185">Reference proteome</keyword>
<gene>
    <name evidence="1" type="ORF">CASFOL_036826</name>
</gene>
<accession>A0ABD3BQI3</accession>
<evidence type="ECO:0000313" key="2">
    <source>
        <dbReference type="Proteomes" id="UP001632038"/>
    </source>
</evidence>